<name>A0A3G5AK80_9VIRU</name>
<sequence length="220" mass="25651">MAAELEKPEDVYTLGKTYEMDIPVAVDYLGYYGDQIKTYQNQKADFNDSLDNIYINKPEMYMKVEFDDGDELDINFSKDSMPIEFIYKSRYLQEDKDKDLIIIDDVKYDRGTGSIAASDLKTLMRNGEQVITRTYYDLDYEGAGIVETSQEKISITWVDNVMKGEASYETDGWIAKGKFQNNKLDGMWIVRDKKTDELEYFYYANGKELSLEEFNKLNHL</sequence>
<gene>
    <name evidence="1" type="ORF">Solumvirus1_64</name>
</gene>
<evidence type="ECO:0000313" key="1">
    <source>
        <dbReference type="EMBL" id="AYV86189.1"/>
    </source>
</evidence>
<evidence type="ECO:0008006" key="2">
    <source>
        <dbReference type="Google" id="ProtNLM"/>
    </source>
</evidence>
<dbReference type="SUPFAM" id="SSF82185">
    <property type="entry name" value="Histone H3 K4-specific methyltransferase SET7/9 N-terminal domain"/>
    <property type="match status" value="1"/>
</dbReference>
<reference evidence="1" key="1">
    <citation type="submission" date="2018-10" db="EMBL/GenBank/DDBJ databases">
        <title>Hidden diversity of soil giant viruses.</title>
        <authorList>
            <person name="Schulz F."/>
            <person name="Alteio L."/>
            <person name="Goudeau D."/>
            <person name="Ryan E.M."/>
            <person name="Malmstrom R.R."/>
            <person name="Blanchard J."/>
            <person name="Woyke T."/>
        </authorList>
    </citation>
    <scope>NUCLEOTIDE SEQUENCE</scope>
    <source>
        <strain evidence="1">SMV1</strain>
    </source>
</reference>
<proteinExistence type="predicted"/>
<protein>
    <recommendedName>
        <fullName evidence="2">MORN repeat-containing protein</fullName>
    </recommendedName>
</protein>
<dbReference type="EMBL" id="MK072498">
    <property type="protein sequence ID" value="AYV86189.1"/>
    <property type="molecule type" value="Genomic_DNA"/>
</dbReference>
<accession>A0A3G5AK80</accession>
<organism evidence="1">
    <name type="scientific">Solumvirus sp</name>
    <dbReference type="NCBI Taxonomy" id="2487773"/>
    <lineage>
        <taxon>Viruses</taxon>
        <taxon>Pithoviruses</taxon>
    </lineage>
</organism>